<evidence type="ECO:0000259" key="5">
    <source>
        <dbReference type="Pfam" id="PF02775"/>
    </source>
</evidence>
<evidence type="ECO:0000313" key="8">
    <source>
        <dbReference type="Proteomes" id="UP000178377"/>
    </source>
</evidence>
<dbReference type="STRING" id="1817828.A2722_02895"/>
<sequence>MKLSDYLAQFLVEQKVRHVFLVIGGVCAHIVDSIGRNPNIKYVCMQHEQAAAMAVDAYSRMTRNIGAAVVTSGPGATNLITGVCCAYFDSVPCLFLSGQVNAWETKGDRKIRQLGFQETEVARMVSTITKYSFMVTDPQTIRYHLEKSVYLARTGRPGPVWLDIPMNVQHAEIDPQGLVGFDPREVTGKPVLAEEISDEIISRIRSAQRPVIIAGAGIKIGSAHKDFFDLLQRFQAPVVSTWSALDLLPFTHPLYVGQYGVYGSRAANFTVQNADVILSLGSRLDSRQTGGQPATFAREAYKIVVDIDRGELDKRWVKADLPVHADVRDVLAALNRKLGNTPLPSRVSWIARTMGWKAQYPVVQPEYHQQTGSVNAYVFIKTLSDALPEGAIIIPDQGGNLTWTMQAFEMKPRQELFSAFGNSPMGYALPASIGASFARPGQDIVCIDGDGGFQMNIQELQTVMHNQLPIKMFILNNRSYGIIKQFQEIYFQGRYIGTSAESGYTAPDFPKVAQAYGIPAIRIDSHQELQEKLAQALATPGPILIDVRLAEDQKLIPKLGAVKIGDRYISKPIEDMLPLLPREEFYSNMIVKPLEEEARDKSQEIN</sequence>
<gene>
    <name evidence="7" type="ORF">A2722_02895</name>
</gene>
<dbReference type="SUPFAM" id="SSF52518">
    <property type="entry name" value="Thiamin diphosphate-binding fold (THDP-binding)"/>
    <property type="match status" value="2"/>
</dbReference>
<dbReference type="Gene3D" id="3.40.50.1220">
    <property type="entry name" value="TPP-binding domain"/>
    <property type="match status" value="1"/>
</dbReference>
<comment type="caution">
    <text evidence="7">The sequence shown here is derived from an EMBL/GenBank/DDBJ whole genome shotgun (WGS) entry which is preliminary data.</text>
</comment>
<evidence type="ECO:0008006" key="9">
    <source>
        <dbReference type="Google" id="ProtNLM"/>
    </source>
</evidence>
<dbReference type="CDD" id="cd07035">
    <property type="entry name" value="TPP_PYR_POX_like"/>
    <property type="match status" value="1"/>
</dbReference>
<dbReference type="Pfam" id="PF02776">
    <property type="entry name" value="TPP_enzyme_N"/>
    <property type="match status" value="1"/>
</dbReference>
<reference evidence="7 8" key="1">
    <citation type="journal article" date="2016" name="Nat. Commun.">
        <title>Thousands of microbial genomes shed light on interconnected biogeochemical processes in an aquifer system.</title>
        <authorList>
            <person name="Anantharaman K."/>
            <person name="Brown C.T."/>
            <person name="Hug L.A."/>
            <person name="Sharon I."/>
            <person name="Castelle C.J."/>
            <person name="Probst A.J."/>
            <person name="Thomas B.C."/>
            <person name="Singh A."/>
            <person name="Wilkins M.J."/>
            <person name="Karaoz U."/>
            <person name="Brodie E.L."/>
            <person name="Williams K.H."/>
            <person name="Hubbard S.S."/>
            <person name="Banfield J.F."/>
        </authorList>
    </citation>
    <scope>NUCLEOTIDE SEQUENCE [LARGE SCALE GENOMIC DNA]</scope>
</reference>
<evidence type="ECO:0000256" key="3">
    <source>
        <dbReference type="RuleBase" id="RU362132"/>
    </source>
</evidence>
<dbReference type="GO" id="GO:0005948">
    <property type="term" value="C:acetolactate synthase complex"/>
    <property type="evidence" value="ECO:0007669"/>
    <property type="project" value="TreeGrafter"/>
</dbReference>
<dbReference type="InterPro" id="IPR029035">
    <property type="entry name" value="DHS-like_NAD/FAD-binding_dom"/>
</dbReference>
<dbReference type="InterPro" id="IPR045229">
    <property type="entry name" value="TPP_enz"/>
</dbReference>
<evidence type="ECO:0000259" key="6">
    <source>
        <dbReference type="Pfam" id="PF02776"/>
    </source>
</evidence>
<feature type="domain" description="Thiamine pyrophosphate enzyme TPP-binding" evidence="5">
    <location>
        <begin position="398"/>
        <end position="547"/>
    </location>
</feature>
<accession>A0A1F5PHM9</accession>
<dbReference type="InterPro" id="IPR012000">
    <property type="entry name" value="Thiamin_PyroP_enz_cen_dom"/>
</dbReference>
<dbReference type="FunFam" id="3.40.50.970:FF:000007">
    <property type="entry name" value="Acetolactate synthase"/>
    <property type="match status" value="1"/>
</dbReference>
<feature type="domain" description="Thiamine pyrophosphate enzyme N-terminal TPP-binding" evidence="6">
    <location>
        <begin position="1"/>
        <end position="117"/>
    </location>
</feature>
<dbReference type="Gene3D" id="3.40.50.970">
    <property type="match status" value="2"/>
</dbReference>
<evidence type="ECO:0000313" key="7">
    <source>
        <dbReference type="EMBL" id="OGE89314.1"/>
    </source>
</evidence>
<dbReference type="GO" id="GO:0050660">
    <property type="term" value="F:flavin adenine dinucleotide binding"/>
    <property type="evidence" value="ECO:0007669"/>
    <property type="project" value="TreeGrafter"/>
</dbReference>
<dbReference type="PROSITE" id="PS00187">
    <property type="entry name" value="TPP_ENZYMES"/>
    <property type="match status" value="1"/>
</dbReference>
<keyword evidence="2 3" id="KW-0786">Thiamine pyrophosphate</keyword>
<dbReference type="SUPFAM" id="SSF52467">
    <property type="entry name" value="DHS-like NAD/FAD-binding domain"/>
    <property type="match status" value="1"/>
</dbReference>
<evidence type="ECO:0000259" key="4">
    <source>
        <dbReference type="Pfam" id="PF00205"/>
    </source>
</evidence>
<dbReference type="InterPro" id="IPR000399">
    <property type="entry name" value="TPP-bd_CS"/>
</dbReference>
<dbReference type="InterPro" id="IPR012001">
    <property type="entry name" value="Thiamin_PyroP_enz_TPP-bd_dom"/>
</dbReference>
<dbReference type="InterPro" id="IPR011766">
    <property type="entry name" value="TPP_enzyme_TPP-bd"/>
</dbReference>
<dbReference type="PANTHER" id="PTHR18968:SF142">
    <property type="entry name" value="ACETOLACTATE SYNTHASE"/>
    <property type="match status" value="1"/>
</dbReference>
<dbReference type="Pfam" id="PF00205">
    <property type="entry name" value="TPP_enzyme_M"/>
    <property type="match status" value="1"/>
</dbReference>
<dbReference type="GO" id="GO:0009097">
    <property type="term" value="P:isoleucine biosynthetic process"/>
    <property type="evidence" value="ECO:0007669"/>
    <property type="project" value="TreeGrafter"/>
</dbReference>
<proteinExistence type="inferred from homology"/>
<dbReference type="GO" id="GO:0009099">
    <property type="term" value="P:L-valine biosynthetic process"/>
    <property type="evidence" value="ECO:0007669"/>
    <property type="project" value="TreeGrafter"/>
</dbReference>
<protein>
    <recommendedName>
        <fullName evidence="9">Acetolactate synthase</fullName>
    </recommendedName>
</protein>
<dbReference type="GO" id="GO:0003984">
    <property type="term" value="F:acetolactate synthase activity"/>
    <property type="evidence" value="ECO:0007669"/>
    <property type="project" value="TreeGrafter"/>
</dbReference>
<dbReference type="Proteomes" id="UP000178377">
    <property type="component" value="Unassembled WGS sequence"/>
</dbReference>
<evidence type="ECO:0000256" key="1">
    <source>
        <dbReference type="ARBA" id="ARBA00007812"/>
    </source>
</evidence>
<dbReference type="GO" id="GO:0030976">
    <property type="term" value="F:thiamine pyrophosphate binding"/>
    <property type="evidence" value="ECO:0007669"/>
    <property type="project" value="InterPro"/>
</dbReference>
<name>A0A1F5PHM9_9BACT</name>
<organism evidence="7 8">
    <name type="scientific">Candidatus Doudnabacteria bacterium RIFCSPHIGHO2_01_FULL_50_11</name>
    <dbReference type="NCBI Taxonomy" id="1817828"/>
    <lineage>
        <taxon>Bacteria</taxon>
        <taxon>Candidatus Doudnaibacteriota</taxon>
    </lineage>
</organism>
<evidence type="ECO:0000256" key="2">
    <source>
        <dbReference type="ARBA" id="ARBA00023052"/>
    </source>
</evidence>
<dbReference type="PANTHER" id="PTHR18968">
    <property type="entry name" value="THIAMINE PYROPHOSPHATE ENZYMES"/>
    <property type="match status" value="1"/>
</dbReference>
<dbReference type="GO" id="GO:0000287">
    <property type="term" value="F:magnesium ion binding"/>
    <property type="evidence" value="ECO:0007669"/>
    <property type="project" value="InterPro"/>
</dbReference>
<dbReference type="AlphaFoldDB" id="A0A1F5PHM9"/>
<dbReference type="Pfam" id="PF02775">
    <property type="entry name" value="TPP_enzyme_C"/>
    <property type="match status" value="1"/>
</dbReference>
<dbReference type="EMBL" id="MFEO01000023">
    <property type="protein sequence ID" value="OGE89314.1"/>
    <property type="molecule type" value="Genomic_DNA"/>
</dbReference>
<comment type="similarity">
    <text evidence="1 3">Belongs to the TPP enzyme family.</text>
</comment>
<feature type="domain" description="Thiamine pyrophosphate enzyme central" evidence="4">
    <location>
        <begin position="198"/>
        <end position="334"/>
    </location>
</feature>
<dbReference type="InterPro" id="IPR029061">
    <property type="entry name" value="THDP-binding"/>
</dbReference>